<protein>
    <submittedName>
        <fullName evidence="1">Uncharacterized protein</fullName>
    </submittedName>
</protein>
<proteinExistence type="predicted"/>
<evidence type="ECO:0000313" key="2">
    <source>
        <dbReference type="Proteomes" id="UP001589645"/>
    </source>
</evidence>
<keyword evidence="2" id="KW-1185">Reference proteome</keyword>
<comment type="caution">
    <text evidence="1">The sequence shown here is derived from an EMBL/GenBank/DDBJ whole genome shotgun (WGS) entry which is preliminary data.</text>
</comment>
<reference evidence="1 2" key="1">
    <citation type="submission" date="2024-09" db="EMBL/GenBank/DDBJ databases">
        <authorList>
            <person name="Sun Q."/>
            <person name="Mori K."/>
        </authorList>
    </citation>
    <scope>NUCLEOTIDE SEQUENCE [LARGE SCALE GENOMIC DNA]</scope>
    <source>
        <strain evidence="1 2">CECT 8064</strain>
    </source>
</reference>
<name>A0ABV5HQX9_9VIBR</name>
<dbReference type="Proteomes" id="UP001589645">
    <property type="component" value="Unassembled WGS sequence"/>
</dbReference>
<organism evidence="1 2">
    <name type="scientific">Vibrio olivae</name>
    <dbReference type="NCBI Taxonomy" id="1243002"/>
    <lineage>
        <taxon>Bacteria</taxon>
        <taxon>Pseudomonadati</taxon>
        <taxon>Pseudomonadota</taxon>
        <taxon>Gammaproteobacteria</taxon>
        <taxon>Vibrionales</taxon>
        <taxon>Vibrionaceae</taxon>
        <taxon>Vibrio</taxon>
    </lineage>
</organism>
<dbReference type="EMBL" id="JBHMEP010000006">
    <property type="protein sequence ID" value="MFB9136663.1"/>
    <property type="molecule type" value="Genomic_DNA"/>
</dbReference>
<gene>
    <name evidence="1" type="ORF">ACFFUV_16975</name>
</gene>
<dbReference type="RefSeq" id="WP_390194991.1">
    <property type="nucleotide sequence ID" value="NZ_JBHMEP010000006.1"/>
</dbReference>
<evidence type="ECO:0000313" key="1">
    <source>
        <dbReference type="EMBL" id="MFB9136663.1"/>
    </source>
</evidence>
<sequence length="282" mass="32017">MKRYLLWGVVALVIGMTWGLLHWKQVSSGLELVTCHPNSSNINTPIHFFVTDDVLDVMSQSQVRESIQRRIDMSNTILTNSCIPLHREVKTITYVDFSDEYLFDFGSVHFALERAVGTQTIGKIRQTINEFYAVLLGPDNTIFDSQWLGTSEMTPDGRFIALAYNAPDYTLEHELGHLAGADHDELTIEEQALYGFEQIVPLWDQKQLKPYARAALCGDAGTVMSYHQNILPIYSQPNIRYQGQNCGDAHRANNSRVLTEFSQRLQREFTLGHWVPAQIAPL</sequence>
<accession>A0ABV5HQX9</accession>
<dbReference type="SUPFAM" id="SSF55486">
    <property type="entry name" value="Metalloproteases ('zincins'), catalytic domain"/>
    <property type="match status" value="1"/>
</dbReference>